<evidence type="ECO:0000313" key="3">
    <source>
        <dbReference type="Proteomes" id="UP001459204"/>
    </source>
</evidence>
<organism evidence="2 3">
    <name type="scientific">Pseudoxanthomonas putridarboris</name>
    <dbReference type="NCBI Taxonomy" id="752605"/>
    <lineage>
        <taxon>Bacteria</taxon>
        <taxon>Pseudomonadati</taxon>
        <taxon>Pseudomonadota</taxon>
        <taxon>Gammaproteobacteria</taxon>
        <taxon>Lysobacterales</taxon>
        <taxon>Lysobacteraceae</taxon>
        <taxon>Pseudoxanthomonas</taxon>
    </lineage>
</organism>
<gene>
    <name evidence="2" type="ORF">AAD027_09545</name>
</gene>
<keyword evidence="1" id="KW-0732">Signal</keyword>
<name>A0ABU9J059_9GAMM</name>
<feature type="chain" id="PRO_5047496633" evidence="1">
    <location>
        <begin position="21"/>
        <end position="165"/>
    </location>
</feature>
<accession>A0ABU9J059</accession>
<sequence length="165" mass="17812">MQMKFAWAFCAVLGMADATACPLSTGVTPFQPAVGVAQPGEAGDLRPPEVEVVNVTRGVGTRHASCDDTGLLTVRVEWPRGTDYKVRDLGFEFRVVGDGAGLSIFPEGPVVGRVDGRRSEFLFMWRDGPPWEQKPLDLQVEVRAVTPDNRRGPPALLRVTAPPGA</sequence>
<evidence type="ECO:0000313" key="2">
    <source>
        <dbReference type="EMBL" id="MEL1264608.1"/>
    </source>
</evidence>
<protein>
    <submittedName>
        <fullName evidence="2">Uncharacterized protein</fullName>
    </submittedName>
</protein>
<proteinExistence type="predicted"/>
<comment type="caution">
    <text evidence="2">The sequence shown here is derived from an EMBL/GenBank/DDBJ whole genome shotgun (WGS) entry which is preliminary data.</text>
</comment>
<evidence type="ECO:0000256" key="1">
    <source>
        <dbReference type="SAM" id="SignalP"/>
    </source>
</evidence>
<feature type="signal peptide" evidence="1">
    <location>
        <begin position="1"/>
        <end position="20"/>
    </location>
</feature>
<keyword evidence="3" id="KW-1185">Reference proteome</keyword>
<reference evidence="2 3" key="1">
    <citation type="submission" date="2024-04" db="EMBL/GenBank/DDBJ databases">
        <title>Draft genome sequence of Pseudoxanthomonas putridarboris WD12.</title>
        <authorList>
            <person name="Oh J."/>
        </authorList>
    </citation>
    <scope>NUCLEOTIDE SEQUENCE [LARGE SCALE GENOMIC DNA]</scope>
    <source>
        <strain evidence="2 3">WD12</strain>
    </source>
</reference>
<dbReference type="EMBL" id="JBBWWT010000003">
    <property type="protein sequence ID" value="MEL1264608.1"/>
    <property type="molecule type" value="Genomic_DNA"/>
</dbReference>
<dbReference type="Proteomes" id="UP001459204">
    <property type="component" value="Unassembled WGS sequence"/>
</dbReference>
<dbReference type="RefSeq" id="WP_341725783.1">
    <property type="nucleotide sequence ID" value="NZ_JBBWWT010000003.1"/>
</dbReference>